<dbReference type="Pfam" id="PF04101">
    <property type="entry name" value="Glyco_tran_28_C"/>
    <property type="match status" value="1"/>
</dbReference>
<gene>
    <name evidence="2" type="ORF">ENX73_03685</name>
</gene>
<dbReference type="EMBL" id="DTPE01000157">
    <property type="protein sequence ID" value="HGE75207.1"/>
    <property type="molecule type" value="Genomic_DNA"/>
</dbReference>
<name>A0A7V3RER6_9BACT</name>
<feature type="domain" description="Glycosyl transferase family 28 C-terminal" evidence="1">
    <location>
        <begin position="247"/>
        <end position="307"/>
    </location>
</feature>
<reference evidence="2" key="1">
    <citation type="journal article" date="2020" name="mSystems">
        <title>Genome- and Community-Level Interaction Insights into Carbon Utilization and Element Cycling Functions of Hydrothermarchaeota in Hydrothermal Sediment.</title>
        <authorList>
            <person name="Zhou Z."/>
            <person name="Liu Y."/>
            <person name="Xu W."/>
            <person name="Pan J."/>
            <person name="Luo Z.H."/>
            <person name="Li M."/>
        </authorList>
    </citation>
    <scope>NUCLEOTIDE SEQUENCE [LARGE SCALE GENOMIC DNA]</scope>
    <source>
        <strain evidence="2">SpSt-966</strain>
    </source>
</reference>
<dbReference type="Gene3D" id="3.40.50.2000">
    <property type="entry name" value="Glycogen Phosphorylase B"/>
    <property type="match status" value="1"/>
</dbReference>
<dbReference type="GO" id="GO:0016758">
    <property type="term" value="F:hexosyltransferase activity"/>
    <property type="evidence" value="ECO:0007669"/>
    <property type="project" value="InterPro"/>
</dbReference>
<protein>
    <recommendedName>
        <fullName evidence="1">Glycosyl transferase family 28 C-terminal domain-containing protein</fullName>
    </recommendedName>
</protein>
<comment type="caution">
    <text evidence="2">The sequence shown here is derived from an EMBL/GenBank/DDBJ whole genome shotgun (WGS) entry which is preliminary data.</text>
</comment>
<dbReference type="AlphaFoldDB" id="A0A7V3RER6"/>
<dbReference type="SUPFAM" id="SSF53756">
    <property type="entry name" value="UDP-Glycosyltransferase/glycogen phosphorylase"/>
    <property type="match status" value="1"/>
</dbReference>
<proteinExistence type="predicted"/>
<dbReference type="InterPro" id="IPR007235">
    <property type="entry name" value="Glyco_trans_28_C"/>
</dbReference>
<evidence type="ECO:0000313" key="2">
    <source>
        <dbReference type="EMBL" id="HGE75207.1"/>
    </source>
</evidence>
<sequence>MTRSLPIMRRLIEDGNELFLYTSDRPLIALKEEFGDKCKYIESVEYPNPYTKNGTFGLRITLMMPAIINAIIKEHKEIRELSKELDIDVLISDSEYGVFDKEKPSFFLFHQLRYVPPDFLKILRNQTERFNYFFRNSFTKFIVPDFLHDDGLTGNLSHNLSYLSPDTIKYIGILSDYETLNIKEDIDYLISLSGREPNRTILEKRIIEQIHDLNGNIVLVRGMPEGADNLKIPGVEVINYAGKGLRDEIMNRSKFIIARSGYSTIMDMVELGKKGLLIPTPGQTEQEYLSEFLMEKRYFYSVTEADLSLNKDIALAKNFKGYKPSWKTEESVDKFMNLLRDTVGGAI</sequence>
<organism evidence="2">
    <name type="scientific">Mesoaciditoga lauensis</name>
    <dbReference type="NCBI Taxonomy" id="1495039"/>
    <lineage>
        <taxon>Bacteria</taxon>
        <taxon>Thermotogati</taxon>
        <taxon>Thermotogota</taxon>
        <taxon>Thermotogae</taxon>
        <taxon>Mesoaciditogales</taxon>
        <taxon>Mesoaciditogaceae</taxon>
        <taxon>Mesoaciditoga</taxon>
    </lineage>
</organism>
<accession>A0A7V3RER6</accession>
<evidence type="ECO:0000259" key="1">
    <source>
        <dbReference type="Pfam" id="PF04101"/>
    </source>
</evidence>